<keyword evidence="3" id="KW-0812">Transmembrane</keyword>
<evidence type="ECO:0000313" key="6">
    <source>
        <dbReference type="Proteomes" id="UP000217199"/>
    </source>
</evidence>
<protein>
    <submittedName>
        <fullName evidence="5">Abc transporter atp-binding protein</fullName>
    </submittedName>
</protein>
<gene>
    <name evidence="5" type="ORF">PNOK_0285100</name>
</gene>
<evidence type="ECO:0000256" key="3">
    <source>
        <dbReference type="SAM" id="Phobius"/>
    </source>
</evidence>
<dbReference type="PANTHER" id="PTHR43394">
    <property type="entry name" value="ATP-DEPENDENT PERMEASE MDL1, MITOCHONDRIAL"/>
    <property type="match status" value="1"/>
</dbReference>
<feature type="transmembrane region" description="Helical" evidence="3">
    <location>
        <begin position="132"/>
        <end position="151"/>
    </location>
</feature>
<evidence type="ECO:0000256" key="2">
    <source>
        <dbReference type="ARBA" id="ARBA00022840"/>
    </source>
</evidence>
<dbReference type="PANTHER" id="PTHR43394:SF1">
    <property type="entry name" value="ATP-BINDING CASSETTE SUB-FAMILY B MEMBER 10, MITOCHONDRIAL"/>
    <property type="match status" value="1"/>
</dbReference>
<dbReference type="AlphaFoldDB" id="A0A286UTL8"/>
<dbReference type="SMART" id="SM00382">
    <property type="entry name" value="AAA"/>
    <property type="match status" value="1"/>
</dbReference>
<keyword evidence="2 5" id="KW-0067">ATP-binding</keyword>
<proteinExistence type="predicted"/>
<keyword evidence="6" id="KW-1185">Reference proteome</keyword>
<evidence type="ECO:0000259" key="4">
    <source>
        <dbReference type="PROSITE" id="PS50893"/>
    </source>
</evidence>
<name>A0A286UTL8_9AGAM</name>
<evidence type="ECO:0000313" key="5">
    <source>
        <dbReference type="EMBL" id="PAV22894.1"/>
    </source>
</evidence>
<keyword evidence="3" id="KW-1133">Transmembrane helix</keyword>
<feature type="domain" description="ABC transporter" evidence="4">
    <location>
        <begin position="430"/>
        <end position="695"/>
    </location>
</feature>
<dbReference type="STRING" id="2282107.A0A286UTL8"/>
<dbReference type="Pfam" id="PF00005">
    <property type="entry name" value="ABC_tran"/>
    <property type="match status" value="1"/>
</dbReference>
<dbReference type="GO" id="GO:0015421">
    <property type="term" value="F:ABC-type oligopeptide transporter activity"/>
    <property type="evidence" value="ECO:0007669"/>
    <property type="project" value="TreeGrafter"/>
</dbReference>
<dbReference type="InParanoid" id="A0A286UTL8"/>
<dbReference type="OrthoDB" id="6500128at2759"/>
<dbReference type="InterPro" id="IPR027417">
    <property type="entry name" value="P-loop_NTPase"/>
</dbReference>
<dbReference type="EMBL" id="NBII01000002">
    <property type="protein sequence ID" value="PAV22894.1"/>
    <property type="molecule type" value="Genomic_DNA"/>
</dbReference>
<dbReference type="SUPFAM" id="SSF52540">
    <property type="entry name" value="P-loop containing nucleoside triphosphate hydrolases"/>
    <property type="match status" value="1"/>
</dbReference>
<dbReference type="GO" id="GO:0005524">
    <property type="term" value="F:ATP binding"/>
    <property type="evidence" value="ECO:0007669"/>
    <property type="project" value="UniProtKB-KW"/>
</dbReference>
<dbReference type="Gene3D" id="3.40.50.300">
    <property type="entry name" value="P-loop containing nucleotide triphosphate hydrolases"/>
    <property type="match status" value="1"/>
</dbReference>
<evidence type="ECO:0000256" key="1">
    <source>
        <dbReference type="ARBA" id="ARBA00022741"/>
    </source>
</evidence>
<sequence length="702" mass="79514">MSTRTVKSPKYKIEQLGIWTVISRDSKSTFKEIFQLFRNVIYLVGSILWITTTWDKKSLSLLKSRVLECSTSISLLLRFTKEVYSLGPLYFIMSMFFSSWNVIEASLSLFFTTRLLDSITIILNGKEEGRKTIVTSLLGILILAITGSFVVKISRDIDSVIKSRMKLHFGAKTLNENLRFDLVTSNDPEVRNKLESFSDFANDEGLWGAFEFSRNLLFNILSVVATLHCGLELSTQDPTFRLAVMTSLVKPLLRFIHTCYSFPSNYVSYSSNPHFPRLRALYEVASTDTYKEDILNNGCEPFIKQEFHKSSEALGDTCTEDVWFQMYYKNYFLRNLISTISGDISLVIYALRILWSSENIPLASLILFQQVSSTMSLKTEYLIYTIQNSPNQIRIIRYLYSLPDIPNKMTDGIMDFPTNIEKKEYTGVEVEFRNVSFAYPGTSNKALDNVSFSIKPGQLVVIVGVNGSGKSSTIKLLSRLYDPTEGEILFDGLSLPNYRLSELRRVSAILRQDHPILPLSVRENILIGSSGCDISQSQLEDAIERGGSGNFIKKLQAQDETVLEPIQTVMTFLDGEDQGLKEEVEDVEKKINISGGESQRLAASRTFMRLKNMGIRLLVADEPTSALDPEGEYELFTKLRQDGNGITTIFITHRFGHLTKYADLIICLKDGKLIEQGTHESLISLKGEYKKLYDIQAKAFVE</sequence>
<reference evidence="5 6" key="1">
    <citation type="journal article" date="2017" name="Mol. Ecol.">
        <title>Comparative and population genomic landscape of Phellinus noxius: A hypervariable fungus causing root rot in trees.</title>
        <authorList>
            <person name="Chung C.L."/>
            <person name="Lee T.J."/>
            <person name="Akiba M."/>
            <person name="Lee H.H."/>
            <person name="Kuo T.H."/>
            <person name="Liu D."/>
            <person name="Ke H.M."/>
            <person name="Yokoi T."/>
            <person name="Roa M.B."/>
            <person name="Lu M.J."/>
            <person name="Chang Y.Y."/>
            <person name="Ann P.J."/>
            <person name="Tsai J.N."/>
            <person name="Chen C.Y."/>
            <person name="Tzean S.S."/>
            <person name="Ota Y."/>
            <person name="Hattori T."/>
            <person name="Sahashi N."/>
            <person name="Liou R.F."/>
            <person name="Kikuchi T."/>
            <person name="Tsai I.J."/>
        </authorList>
    </citation>
    <scope>NUCLEOTIDE SEQUENCE [LARGE SCALE GENOMIC DNA]</scope>
    <source>
        <strain evidence="5 6">FFPRI411160</strain>
    </source>
</reference>
<organism evidence="5 6">
    <name type="scientific">Pyrrhoderma noxium</name>
    <dbReference type="NCBI Taxonomy" id="2282107"/>
    <lineage>
        <taxon>Eukaryota</taxon>
        <taxon>Fungi</taxon>
        <taxon>Dikarya</taxon>
        <taxon>Basidiomycota</taxon>
        <taxon>Agaricomycotina</taxon>
        <taxon>Agaricomycetes</taxon>
        <taxon>Hymenochaetales</taxon>
        <taxon>Hymenochaetaceae</taxon>
        <taxon>Pyrrhoderma</taxon>
    </lineage>
</organism>
<dbReference type="PROSITE" id="PS50893">
    <property type="entry name" value="ABC_TRANSPORTER_2"/>
    <property type="match status" value="1"/>
</dbReference>
<feature type="transmembrane region" description="Helical" evidence="3">
    <location>
        <begin position="36"/>
        <end position="54"/>
    </location>
</feature>
<keyword evidence="3" id="KW-0472">Membrane</keyword>
<keyword evidence="1" id="KW-0547">Nucleotide-binding</keyword>
<dbReference type="InterPro" id="IPR003593">
    <property type="entry name" value="AAA+_ATPase"/>
</dbReference>
<dbReference type="Proteomes" id="UP000217199">
    <property type="component" value="Unassembled WGS sequence"/>
</dbReference>
<comment type="caution">
    <text evidence="5">The sequence shown here is derived from an EMBL/GenBank/DDBJ whole genome shotgun (WGS) entry which is preliminary data.</text>
</comment>
<accession>A0A286UTL8</accession>
<dbReference type="GO" id="GO:0016887">
    <property type="term" value="F:ATP hydrolysis activity"/>
    <property type="evidence" value="ECO:0007669"/>
    <property type="project" value="InterPro"/>
</dbReference>
<dbReference type="InterPro" id="IPR003439">
    <property type="entry name" value="ABC_transporter-like_ATP-bd"/>
</dbReference>
<dbReference type="InterPro" id="IPR039421">
    <property type="entry name" value="Type_1_exporter"/>
</dbReference>
<feature type="transmembrane region" description="Helical" evidence="3">
    <location>
        <begin position="89"/>
        <end position="111"/>
    </location>
</feature>